<dbReference type="Proteomes" id="UP001162741">
    <property type="component" value="Chromosome"/>
</dbReference>
<dbReference type="PANTHER" id="PTHR43190">
    <property type="entry name" value="N-ACETYL-D-GLUCOSAMINE KINASE"/>
    <property type="match status" value="1"/>
</dbReference>
<dbReference type="PANTHER" id="PTHR43190:SF3">
    <property type="entry name" value="N-ACETYL-D-GLUCOSAMINE KINASE"/>
    <property type="match status" value="1"/>
</dbReference>
<proteinExistence type="predicted"/>
<sequence length="284" mass="31932">MPANTMLIADSGSTKTEWCLLQGDKSTTYHTQGISPYFQDQEQITAIFKTELLSQMPAGTSIEAVYFYGTGCASPINAKKVLNSLQASFSQSACEVQHDLMAAARGLCGRTPGVASILGTGSNSCYYDGSTIVSNNPGLGYVLGDEGSGTFLGKKILQYYLYHTFDDEMRFRFDQRFNVTKDEILDNVYRKPLANRYLASFVPFLAENRGHFMIENILEDGLNEFFFNHLYKYRESWTVPLHFTGGIAWHFKDVLEELCQLFELQLGQIMKSPMTGLVSYHREA</sequence>
<gene>
    <name evidence="1" type="ORF">MKQ68_15945</name>
</gene>
<name>A0ABY6J015_9BACT</name>
<protein>
    <submittedName>
        <fullName evidence="1">N-acetylglucosamine kinase</fullName>
    </submittedName>
</protein>
<keyword evidence="2" id="KW-1185">Reference proteome</keyword>
<dbReference type="InterPro" id="IPR043129">
    <property type="entry name" value="ATPase_NBD"/>
</dbReference>
<keyword evidence="1" id="KW-0808">Transferase</keyword>
<dbReference type="InterPro" id="IPR052519">
    <property type="entry name" value="Euk-type_GlcNAc_Kinase"/>
</dbReference>
<organism evidence="1 2">
    <name type="scientific">Chitinophaga horti</name>
    <dbReference type="NCBI Taxonomy" id="2920382"/>
    <lineage>
        <taxon>Bacteria</taxon>
        <taxon>Pseudomonadati</taxon>
        <taxon>Bacteroidota</taxon>
        <taxon>Chitinophagia</taxon>
        <taxon>Chitinophagales</taxon>
        <taxon>Chitinophagaceae</taxon>
        <taxon>Chitinophaga</taxon>
    </lineage>
</organism>
<evidence type="ECO:0000313" key="1">
    <source>
        <dbReference type="EMBL" id="UYQ91584.1"/>
    </source>
</evidence>
<dbReference type="GO" id="GO:0016301">
    <property type="term" value="F:kinase activity"/>
    <property type="evidence" value="ECO:0007669"/>
    <property type="project" value="UniProtKB-KW"/>
</dbReference>
<accession>A0ABY6J015</accession>
<dbReference type="RefSeq" id="WP_264279987.1">
    <property type="nucleotide sequence ID" value="NZ_CP107006.1"/>
</dbReference>
<dbReference type="EMBL" id="CP107006">
    <property type="protein sequence ID" value="UYQ91584.1"/>
    <property type="molecule type" value="Genomic_DNA"/>
</dbReference>
<reference evidence="1" key="1">
    <citation type="submission" date="2022-10" db="EMBL/GenBank/DDBJ databases">
        <title>Chitinophaga sp. nov., isolated from soil.</title>
        <authorList>
            <person name="Jeon C.O."/>
        </authorList>
    </citation>
    <scope>NUCLEOTIDE SEQUENCE</scope>
    <source>
        <strain evidence="1">R8</strain>
    </source>
</reference>
<dbReference type="SUPFAM" id="SSF53067">
    <property type="entry name" value="Actin-like ATPase domain"/>
    <property type="match status" value="2"/>
</dbReference>
<dbReference type="CDD" id="cd24079">
    <property type="entry name" value="ASKHA_NBD_PG1100-like"/>
    <property type="match status" value="1"/>
</dbReference>
<keyword evidence="1" id="KW-0418">Kinase</keyword>
<evidence type="ECO:0000313" key="2">
    <source>
        <dbReference type="Proteomes" id="UP001162741"/>
    </source>
</evidence>
<dbReference type="Gene3D" id="3.30.420.40">
    <property type="match status" value="2"/>
</dbReference>
<dbReference type="Gene3D" id="1.10.720.160">
    <property type="match status" value="1"/>
</dbReference>